<dbReference type="Proteomes" id="UP000215181">
    <property type="component" value="Unassembled WGS sequence"/>
</dbReference>
<dbReference type="RefSeq" id="WP_094269275.1">
    <property type="nucleotide sequence ID" value="NZ_NOIH01000022.1"/>
</dbReference>
<comment type="caution">
    <text evidence="1">The sequence shown here is derived from an EMBL/GenBank/DDBJ whole genome shotgun (WGS) entry which is preliminary data.</text>
</comment>
<protein>
    <submittedName>
        <fullName evidence="1">Uncharacterized protein</fullName>
    </submittedName>
</protein>
<organism evidence="1 2">
    <name type="scientific">Thauera propionica</name>
    <dbReference type="NCBI Taxonomy" id="2019431"/>
    <lineage>
        <taxon>Bacteria</taxon>
        <taxon>Pseudomonadati</taxon>
        <taxon>Pseudomonadota</taxon>
        <taxon>Betaproteobacteria</taxon>
        <taxon>Rhodocyclales</taxon>
        <taxon>Zoogloeaceae</taxon>
        <taxon>Thauera</taxon>
    </lineage>
</organism>
<keyword evidence="2" id="KW-1185">Reference proteome</keyword>
<reference evidence="1 2" key="1">
    <citation type="submission" date="2017-07" db="EMBL/GenBank/DDBJ databases">
        <title>Thauera sp. KNDSS-Mac4 genome sequence and assembly.</title>
        <authorList>
            <person name="Mayilraj S."/>
        </authorList>
    </citation>
    <scope>NUCLEOTIDE SEQUENCE [LARGE SCALE GENOMIC DNA]</scope>
    <source>
        <strain evidence="1 2">KNDSS-Mac4</strain>
    </source>
</reference>
<evidence type="ECO:0000313" key="2">
    <source>
        <dbReference type="Proteomes" id="UP000215181"/>
    </source>
</evidence>
<sequence>MSELSPAMLARLALKMPAEFDVRQSTIWIYLERGTGRYVKVVLPRLRVVNAETMGRLNEQASGQARDLWCEKYGTPFPETGVDGDWSEFVLADEIPHEGPTRLTEAEWAHVQRAARQAALTVDILWLLVEGLGWRPGQPVADNDRGWLSVWAEEEESPGVMESVRELLCLPRRYDWIPPAVTAAYPTPPRSSWRAIAAA</sequence>
<evidence type="ECO:0000313" key="1">
    <source>
        <dbReference type="EMBL" id="OYD52955.1"/>
    </source>
</evidence>
<gene>
    <name evidence="1" type="ORF">CGK74_15105</name>
</gene>
<name>A0A235EX12_9RHOO</name>
<dbReference type="AlphaFoldDB" id="A0A235EX12"/>
<accession>A0A235EX12</accession>
<proteinExistence type="predicted"/>
<dbReference type="EMBL" id="NOIH01000022">
    <property type="protein sequence ID" value="OYD52955.1"/>
    <property type="molecule type" value="Genomic_DNA"/>
</dbReference>
<dbReference type="OrthoDB" id="8528857at2"/>